<feature type="coiled-coil region" evidence="1">
    <location>
        <begin position="234"/>
        <end position="310"/>
    </location>
</feature>
<name>A0AA39JS45_ARMTA</name>
<evidence type="ECO:0000313" key="2">
    <source>
        <dbReference type="EMBL" id="KAK0447910.1"/>
    </source>
</evidence>
<dbReference type="AlphaFoldDB" id="A0AA39JS45"/>
<reference evidence="2" key="1">
    <citation type="submission" date="2023-06" db="EMBL/GenBank/DDBJ databases">
        <authorList>
            <consortium name="Lawrence Berkeley National Laboratory"/>
            <person name="Ahrendt S."/>
            <person name="Sahu N."/>
            <person name="Indic B."/>
            <person name="Wong-Bajracharya J."/>
            <person name="Merenyi Z."/>
            <person name="Ke H.-M."/>
            <person name="Monk M."/>
            <person name="Kocsube S."/>
            <person name="Drula E."/>
            <person name="Lipzen A."/>
            <person name="Balint B."/>
            <person name="Henrissat B."/>
            <person name="Andreopoulos B."/>
            <person name="Martin F.M."/>
            <person name="Harder C.B."/>
            <person name="Rigling D."/>
            <person name="Ford K.L."/>
            <person name="Foster G.D."/>
            <person name="Pangilinan J."/>
            <person name="Papanicolaou A."/>
            <person name="Barry K."/>
            <person name="LaButti K."/>
            <person name="Viragh M."/>
            <person name="Koriabine M."/>
            <person name="Yan M."/>
            <person name="Riley R."/>
            <person name="Champramary S."/>
            <person name="Plett K.L."/>
            <person name="Tsai I.J."/>
            <person name="Slot J."/>
            <person name="Sipos G."/>
            <person name="Plett J."/>
            <person name="Nagy L.G."/>
            <person name="Grigoriev I.V."/>
        </authorList>
    </citation>
    <scope>NUCLEOTIDE SEQUENCE</scope>
    <source>
        <strain evidence="2">CCBAS 213</strain>
    </source>
</reference>
<dbReference type="Proteomes" id="UP001175211">
    <property type="component" value="Unassembled WGS sequence"/>
</dbReference>
<evidence type="ECO:0000313" key="3">
    <source>
        <dbReference type="Proteomes" id="UP001175211"/>
    </source>
</evidence>
<protein>
    <submittedName>
        <fullName evidence="2">Uncharacterized protein</fullName>
    </submittedName>
</protein>
<gene>
    <name evidence="2" type="ORF">EV420DRAFT_1713031</name>
</gene>
<proteinExistence type="predicted"/>
<feature type="coiled-coil region" evidence="1">
    <location>
        <begin position="427"/>
        <end position="454"/>
    </location>
</feature>
<accession>A0AA39JS45</accession>
<sequence length="578" mass="66467">MKHTGNPYVIARNPSRARLYNETQVARDGQRKSSDSCLISLKVENNLAFSGSQARPWIMKLLQHLRMFGELKGIDVSSTITIRFADTEQAATAVQAIRSPAFSSIAGGEVNISYCDILPNPILLPPSGSSRELELVSKVENLHAHIRDLKHERMLRQAADVQASESLNALREELSLAQSYAEEQHKQSEGFETELENEIAQSVILRRQFDEVRLELASQSKVYAEESDALKRTIDNMKVDVEAQNLKLSGLEQRNKELEDLLGVKDRQLMASEGKRQMDVSKCCEMTCEIDQLRKMLLEKDRQLEMLVTERDAMRLESEQWSRKESDLENKKKDLVKVLHAKVDELKEKNKNFGGTAVGLETRRLDLEAKLLVAVKEKEVAEKETKSLRAKAVVMQKIVSMGLDETKVLSKEVKTLRTQSRNKDVEIRHLLVGIDSLQNDLTALQREREEEHSRRNVWTDKKAIKRAQRCLGEFEDASFSRRKPLAFEDIPWPVLADLSALGPRDITKKMVGKFFEMADESFSDERYWDILGRMYKVFRKQRWERRGLLDSVADRQFRDELENAREVVWAVVKPLWKD</sequence>
<dbReference type="EMBL" id="JAUEPS010000043">
    <property type="protein sequence ID" value="KAK0447910.1"/>
    <property type="molecule type" value="Genomic_DNA"/>
</dbReference>
<evidence type="ECO:0000256" key="1">
    <source>
        <dbReference type="SAM" id="Coils"/>
    </source>
</evidence>
<dbReference type="RefSeq" id="XP_060326325.1">
    <property type="nucleotide sequence ID" value="XM_060479657.1"/>
</dbReference>
<keyword evidence="3" id="KW-1185">Reference proteome</keyword>
<organism evidence="2 3">
    <name type="scientific">Armillaria tabescens</name>
    <name type="common">Ringless honey mushroom</name>
    <name type="synonym">Agaricus tabescens</name>
    <dbReference type="NCBI Taxonomy" id="1929756"/>
    <lineage>
        <taxon>Eukaryota</taxon>
        <taxon>Fungi</taxon>
        <taxon>Dikarya</taxon>
        <taxon>Basidiomycota</taxon>
        <taxon>Agaricomycotina</taxon>
        <taxon>Agaricomycetes</taxon>
        <taxon>Agaricomycetidae</taxon>
        <taxon>Agaricales</taxon>
        <taxon>Marasmiineae</taxon>
        <taxon>Physalacriaceae</taxon>
        <taxon>Desarmillaria</taxon>
    </lineage>
</organism>
<dbReference type="GeneID" id="85363205"/>
<keyword evidence="1" id="KW-0175">Coiled coil</keyword>
<comment type="caution">
    <text evidence="2">The sequence shown here is derived from an EMBL/GenBank/DDBJ whole genome shotgun (WGS) entry which is preliminary data.</text>
</comment>